<dbReference type="SUPFAM" id="SSF55729">
    <property type="entry name" value="Acyl-CoA N-acyltransferases (Nat)"/>
    <property type="match status" value="2"/>
</dbReference>
<evidence type="ECO:0000256" key="2">
    <source>
        <dbReference type="ARBA" id="ARBA00009943"/>
    </source>
</evidence>
<comment type="subcellular location">
    <subcellularLocation>
        <location evidence="1">Cytoplasm</location>
    </subcellularLocation>
</comment>
<evidence type="ECO:0000256" key="9">
    <source>
        <dbReference type="SAM" id="Coils"/>
    </source>
</evidence>
<dbReference type="RefSeq" id="WP_040104789.1">
    <property type="nucleotide sequence ID" value="NZ_JABEVU030000001.1"/>
</dbReference>
<dbReference type="Gene3D" id="1.20.58.90">
    <property type="match status" value="1"/>
</dbReference>
<reference evidence="10 12" key="1">
    <citation type="submission" date="2015-01" db="EMBL/GenBank/DDBJ databases">
        <title>Genome sequences of high lactate-tolerant strain Salinicoccus roseus W12 with industrial interest.</title>
        <authorList>
            <person name="Wang H."/>
            <person name="Yu B."/>
        </authorList>
    </citation>
    <scope>NUCLEOTIDE SEQUENCE [LARGE SCALE GENOMIC DNA]</scope>
    <source>
        <strain evidence="10 12">W12</strain>
    </source>
</reference>
<dbReference type="GO" id="GO:0005737">
    <property type="term" value="C:cytoplasm"/>
    <property type="evidence" value="ECO:0007669"/>
    <property type="project" value="UniProtKB-SubCell"/>
</dbReference>
<keyword evidence="9" id="KW-0175">Coiled coil</keyword>
<keyword evidence="3" id="KW-0963">Cytoplasm</keyword>
<evidence type="ECO:0000256" key="4">
    <source>
        <dbReference type="ARBA" id="ARBA00022679"/>
    </source>
</evidence>
<reference evidence="13" key="2">
    <citation type="submission" date="2020-04" db="EMBL/GenBank/DDBJ databases">
        <title>Genome analysis and biological profiling of marine Cellulosimicrobium funkei MOSEL-ME6.</title>
        <authorList>
            <person name="Tanveer F."/>
            <person name="Xie Y."/>
            <person name="Shinwari Z.K."/>
        </authorList>
    </citation>
    <scope>NUCLEOTIDE SEQUENCE [LARGE SCALE GENOMIC DNA]</scope>
    <source>
        <strain evidence="13">MOSEL-ME25</strain>
    </source>
</reference>
<dbReference type="PANTHER" id="PTHR36174">
    <property type="entry name" value="LIPID II:GLYCINE GLYCYLTRANSFERASE"/>
    <property type="match status" value="1"/>
</dbReference>
<evidence type="ECO:0000313" key="12">
    <source>
        <dbReference type="Proteomes" id="UP000031546"/>
    </source>
</evidence>
<comment type="similarity">
    <text evidence="2">Belongs to the FemABX family.</text>
</comment>
<proteinExistence type="inferred from homology"/>
<dbReference type="GO" id="GO:0016755">
    <property type="term" value="F:aminoacyltransferase activity"/>
    <property type="evidence" value="ECO:0007669"/>
    <property type="project" value="InterPro"/>
</dbReference>
<keyword evidence="4 10" id="KW-0808">Transferase</keyword>
<feature type="coiled-coil region" evidence="9">
    <location>
        <begin position="248"/>
        <end position="303"/>
    </location>
</feature>
<organism evidence="10 12">
    <name type="scientific">Salinicoccus roseus</name>
    <dbReference type="NCBI Taxonomy" id="45670"/>
    <lineage>
        <taxon>Bacteria</taxon>
        <taxon>Bacillati</taxon>
        <taxon>Bacillota</taxon>
        <taxon>Bacilli</taxon>
        <taxon>Bacillales</taxon>
        <taxon>Staphylococcaceae</taxon>
        <taxon>Salinicoccus</taxon>
    </lineage>
</organism>
<evidence type="ECO:0000256" key="7">
    <source>
        <dbReference type="ARBA" id="ARBA00023315"/>
    </source>
</evidence>
<evidence type="ECO:0000256" key="1">
    <source>
        <dbReference type="ARBA" id="ARBA00004496"/>
    </source>
</evidence>
<sequence>MKFVELTEKEYANYIEKGEESAFFQMIENKKNREMDKQKVRLLGVKDEEGAVIAACLFTLKKTVMGKYFYYSNRGPVLDYHNHELVRFFLQALTKYLKKNNGLYVKLDPNWIYRKYDKDVNPKEDYPAQDALIQIMEEEGYVHQGFTRGYSKTSQARWMSVLDLSGHDEKSLLKSFDSQRKRNIKKAQKYGLKVRFLEVDEIDIFMDLYLDTSERQGFFTHPNPKEYFTNFKKSYGDKVLIPLAYIELDEYVDNLSEQIEENEGKRNQLMEKENKNDKTLNKIAELDKQIDKMTEDRMQASEIQKKEGNILNLASGIYFETPYEMVYNSGASSSKYAQFVGPYMMHFEMMKYCMDRGISRYNFYGVSGDFSEDGEDYGVYRFKRGFNAEIEELVGDFVKVISKMPYNLYKVKRKLEQKAAAKSN</sequence>
<evidence type="ECO:0000256" key="5">
    <source>
        <dbReference type="ARBA" id="ARBA00022960"/>
    </source>
</evidence>
<dbReference type="GO" id="GO:0008360">
    <property type="term" value="P:regulation of cell shape"/>
    <property type="evidence" value="ECO:0007669"/>
    <property type="project" value="UniProtKB-KW"/>
</dbReference>
<dbReference type="PANTHER" id="PTHR36174:SF2">
    <property type="entry name" value="AMINOACYLTRANSFERASE FEMA"/>
    <property type="match status" value="1"/>
</dbReference>
<keyword evidence="13" id="KW-1185">Reference proteome</keyword>
<evidence type="ECO:0000256" key="3">
    <source>
        <dbReference type="ARBA" id="ARBA00022490"/>
    </source>
</evidence>
<evidence type="ECO:0000256" key="8">
    <source>
        <dbReference type="ARBA" id="ARBA00023316"/>
    </source>
</evidence>
<dbReference type="GO" id="GO:0071555">
    <property type="term" value="P:cell wall organization"/>
    <property type="evidence" value="ECO:0007669"/>
    <property type="project" value="UniProtKB-KW"/>
</dbReference>
<dbReference type="Pfam" id="PF02388">
    <property type="entry name" value="FemAB"/>
    <property type="match status" value="1"/>
</dbReference>
<keyword evidence="8" id="KW-0961">Cell wall biogenesis/degradation</keyword>
<dbReference type="STRING" id="45670.SN16_01255"/>
<keyword evidence="5" id="KW-0133">Cell shape</keyword>
<comment type="caution">
    <text evidence="10">The sequence shown here is derived from an EMBL/GenBank/DDBJ whole genome shotgun (WGS) entry which is preliminary data.</text>
</comment>
<dbReference type="Proteomes" id="UP000527860">
    <property type="component" value="Unassembled WGS sequence"/>
</dbReference>
<dbReference type="OrthoDB" id="2173585at2"/>
<dbReference type="EMBL" id="JXII01000001">
    <property type="protein sequence ID" value="KIH72017.1"/>
    <property type="molecule type" value="Genomic_DNA"/>
</dbReference>
<evidence type="ECO:0000313" key="10">
    <source>
        <dbReference type="EMBL" id="KIH72017.1"/>
    </source>
</evidence>
<name>A0A0C2E9R2_9STAP</name>
<evidence type="ECO:0000313" key="11">
    <source>
        <dbReference type="EMBL" id="MDB0579168.1"/>
    </source>
</evidence>
<reference evidence="11" key="3">
    <citation type="submission" date="2020-04" db="EMBL/GenBank/DDBJ databases">
        <authorList>
            <person name="Tanveer F."/>
            <person name="Xie Y."/>
            <person name="Shinwari Z.K."/>
        </authorList>
    </citation>
    <scope>NUCLEOTIDE SEQUENCE</scope>
    <source>
        <strain evidence="11">MOSEL-ME25</strain>
    </source>
</reference>
<evidence type="ECO:0000256" key="6">
    <source>
        <dbReference type="ARBA" id="ARBA00022984"/>
    </source>
</evidence>
<dbReference type="InterPro" id="IPR016181">
    <property type="entry name" value="Acyl_CoA_acyltransferase"/>
</dbReference>
<accession>A0A0C2E9R2</accession>
<dbReference type="EMBL" id="JABEVU030000001">
    <property type="protein sequence ID" value="MDB0579168.1"/>
    <property type="molecule type" value="Genomic_DNA"/>
</dbReference>
<dbReference type="Proteomes" id="UP000031546">
    <property type="component" value="Unassembled WGS sequence"/>
</dbReference>
<evidence type="ECO:0000313" key="13">
    <source>
        <dbReference type="Proteomes" id="UP000527860"/>
    </source>
</evidence>
<keyword evidence="7 10" id="KW-0012">Acyltransferase</keyword>
<dbReference type="PROSITE" id="PS51191">
    <property type="entry name" value="FEMABX"/>
    <property type="match status" value="1"/>
</dbReference>
<protein>
    <submittedName>
        <fullName evidence="10">Aminoacyltransferase</fullName>
    </submittedName>
</protein>
<dbReference type="GO" id="GO:0009252">
    <property type="term" value="P:peptidoglycan biosynthetic process"/>
    <property type="evidence" value="ECO:0007669"/>
    <property type="project" value="UniProtKB-KW"/>
</dbReference>
<keyword evidence="6" id="KW-0573">Peptidoglycan synthesis</keyword>
<reference evidence="11 13" key="4">
    <citation type="submission" date="2022-12" db="EMBL/GenBank/DDBJ databases">
        <title>Genome analysis and biological profiling of marine Salinicoccus roseus MOSEL-ME25.</title>
        <authorList>
            <person name="Mirza F.T."/>
            <person name="Xie Y."/>
            <person name="Shinwari Z.K."/>
        </authorList>
    </citation>
    <scope>NUCLEOTIDE SEQUENCE [LARGE SCALE GENOMIC DNA]</scope>
    <source>
        <strain evidence="11 13">MOSEL-ME25</strain>
    </source>
</reference>
<dbReference type="AlphaFoldDB" id="A0A0C2E9R2"/>
<dbReference type="InterPro" id="IPR003447">
    <property type="entry name" value="FEMABX"/>
</dbReference>
<dbReference type="InterPro" id="IPR050644">
    <property type="entry name" value="PG_Glycine_Bridge_Synth"/>
</dbReference>
<gene>
    <name evidence="11" type="ORF">F7P68_0001275</name>
    <name evidence="10" type="ORF">SN16_01255</name>
</gene>
<dbReference type="GeneID" id="77844169"/>
<dbReference type="Gene3D" id="3.40.630.30">
    <property type="match status" value="2"/>
</dbReference>